<protein>
    <submittedName>
        <fullName evidence="2">Uncharacterized protein</fullName>
    </submittedName>
</protein>
<feature type="region of interest" description="Disordered" evidence="1">
    <location>
        <begin position="143"/>
        <end position="210"/>
    </location>
</feature>
<dbReference type="AlphaFoldDB" id="A0A5M9JZN2"/>
<dbReference type="EMBL" id="VICG01000003">
    <property type="protein sequence ID" value="KAA8574120.1"/>
    <property type="molecule type" value="Genomic_DNA"/>
</dbReference>
<comment type="caution">
    <text evidence="2">The sequence shown here is derived from an EMBL/GenBank/DDBJ whole genome shotgun (WGS) entry which is preliminary data.</text>
</comment>
<sequence length="210" mass="23046">MDSKAKGPATLSGPASEALARLDSVSLPLFRVLRFKAPEPRSEGVPFRQPGFDPGEIVLVYGTLESDADVCLVRDYEGNRGRIPADALQEIEMAFGLRLNRRGLLEILERLSWPDEEDADPKKEVDTADLDLAHRERMKAKLFKPKVLEDTKEAEAKKGKGKGKEKGKEKEKGKGKVGEAEAEAEGVKGKGKRSAIEEPLGKPSLKRSKV</sequence>
<proteinExistence type="predicted"/>
<dbReference type="VEuPathDB" id="FungiDB:MFRU_001g00800"/>
<gene>
    <name evidence="2" type="ORF">EYC84_005642</name>
</gene>
<keyword evidence="3" id="KW-1185">Reference proteome</keyword>
<evidence type="ECO:0000313" key="3">
    <source>
        <dbReference type="Proteomes" id="UP000322873"/>
    </source>
</evidence>
<organism evidence="2 3">
    <name type="scientific">Monilinia fructicola</name>
    <name type="common">Brown rot fungus</name>
    <name type="synonym">Ciboria fructicola</name>
    <dbReference type="NCBI Taxonomy" id="38448"/>
    <lineage>
        <taxon>Eukaryota</taxon>
        <taxon>Fungi</taxon>
        <taxon>Dikarya</taxon>
        <taxon>Ascomycota</taxon>
        <taxon>Pezizomycotina</taxon>
        <taxon>Leotiomycetes</taxon>
        <taxon>Helotiales</taxon>
        <taxon>Sclerotiniaceae</taxon>
        <taxon>Monilinia</taxon>
    </lineage>
</organism>
<feature type="compositionally biased region" description="Basic and acidic residues" evidence="1">
    <location>
        <begin position="146"/>
        <end position="179"/>
    </location>
</feature>
<dbReference type="Proteomes" id="UP000322873">
    <property type="component" value="Unassembled WGS sequence"/>
</dbReference>
<reference evidence="2 3" key="1">
    <citation type="submission" date="2019-06" db="EMBL/GenBank/DDBJ databases">
        <title>Genome Sequence of the Brown Rot Fungal Pathogen Monilinia fructicola.</title>
        <authorList>
            <person name="De Miccolis Angelini R.M."/>
            <person name="Landi L."/>
            <person name="Abate D."/>
            <person name="Pollastro S."/>
            <person name="Romanazzi G."/>
            <person name="Faretra F."/>
        </authorList>
    </citation>
    <scope>NUCLEOTIDE SEQUENCE [LARGE SCALE GENOMIC DNA]</scope>
    <source>
        <strain evidence="2 3">Mfrc123</strain>
    </source>
</reference>
<name>A0A5M9JZN2_MONFR</name>
<evidence type="ECO:0000313" key="2">
    <source>
        <dbReference type="EMBL" id="KAA8574120.1"/>
    </source>
</evidence>
<accession>A0A5M9JZN2</accession>
<evidence type="ECO:0000256" key="1">
    <source>
        <dbReference type="SAM" id="MobiDB-lite"/>
    </source>
</evidence>